<dbReference type="EMBL" id="JANSHE010000011">
    <property type="protein sequence ID" value="KAJ3019389.1"/>
    <property type="molecule type" value="Genomic_DNA"/>
</dbReference>
<evidence type="ECO:0000313" key="1">
    <source>
        <dbReference type="EMBL" id="KAJ3019389.1"/>
    </source>
</evidence>
<sequence>MDVLATQLAEDLNGAASKEDLEDIIRDALDRVQESITWTRAFAEAEHGQRLENAIRACLDKPQYMENRELASLRLKVLEARRAHLQDEDIRQVQALWWQVEALPESVQPITLEFRDITSEHKAWLVDSWPPEIVEAAPSEAFQRIAQRFRVKANKKYRHPFWPSRHFDAVLQSGRFSFDSLSARTLGDLLPQLGEECVIPYIRNDEDNWIEATRSPARYFQLWERTLPSWCVTPDHWVEPIPPPGYAVQHTLQGPHTETYKKIPTLHIAGTEHNNTTEFRVAPLQQEADLVPRGAHLIPGNISLDAARTLLGRVVQSSKEPLPDPEVPRAQRRKINKFAAQHLGFAWGLQTAADGSPSWLHCAYYGNDGFGEYVIDLSGQKRKYQARSPLFIDTIPCAWLGTVVLSVDIKAIKKTRTADSGTTVDKETVEEEATGGALTIEEWYEQTDKYIKALNRKKTAPVGPDGAFVGGDLGTSKGEADEFDIEIVGAKPGVWLMSKTLISSDDEDDGYDHRERQIIRFVWVRDGTVDYASLPRRSAMRPPAVEDDGEWEIVGTFGVDSGLICLFSKYAMEALLSTGPDSSKQAMLEGLVDDFGGENVFVPGGVVGTYLGLPRSTRALTSSTFVHPWQNRRAAAIALTACCVCYADTVMSRSTHHRLSSRFQEECLDTFLAPKGADEAERRCEAHRFVTGRIVLAVLHPGAWLCVGPPCSWVDSNLKDLKISNVHTHRFAARYRCDTHMPRVEPSYEAGWRVSELALASINRGAMFNKGGQRSLPHNCPHRVGTAPAHSHVVDQLGTALALLLWCITGARRVS</sequence>
<accession>A0ACC1QBW5</accession>
<gene>
    <name evidence="1" type="ORF">NUW54_g95</name>
</gene>
<organism evidence="1 2">
    <name type="scientific">Trametes sanguinea</name>
    <dbReference type="NCBI Taxonomy" id="158606"/>
    <lineage>
        <taxon>Eukaryota</taxon>
        <taxon>Fungi</taxon>
        <taxon>Dikarya</taxon>
        <taxon>Basidiomycota</taxon>
        <taxon>Agaricomycotina</taxon>
        <taxon>Agaricomycetes</taxon>
        <taxon>Polyporales</taxon>
        <taxon>Polyporaceae</taxon>
        <taxon>Trametes</taxon>
    </lineage>
</organism>
<dbReference type="Proteomes" id="UP001144978">
    <property type="component" value="Unassembled WGS sequence"/>
</dbReference>
<comment type="caution">
    <text evidence="1">The sequence shown here is derived from an EMBL/GenBank/DDBJ whole genome shotgun (WGS) entry which is preliminary data.</text>
</comment>
<name>A0ACC1QBW5_9APHY</name>
<keyword evidence="2" id="KW-1185">Reference proteome</keyword>
<protein>
    <submittedName>
        <fullName evidence="1">Uncharacterized protein</fullName>
    </submittedName>
</protein>
<evidence type="ECO:0000313" key="2">
    <source>
        <dbReference type="Proteomes" id="UP001144978"/>
    </source>
</evidence>
<proteinExistence type="predicted"/>
<reference evidence="1" key="1">
    <citation type="submission" date="2022-08" db="EMBL/GenBank/DDBJ databases">
        <title>Genome Sequence of Pycnoporus sanguineus.</title>
        <authorList>
            <person name="Buettner E."/>
        </authorList>
    </citation>
    <scope>NUCLEOTIDE SEQUENCE</scope>
    <source>
        <strain evidence="1">CG-C14</strain>
    </source>
</reference>